<dbReference type="GO" id="GO:0003676">
    <property type="term" value="F:nucleic acid binding"/>
    <property type="evidence" value="ECO:0007669"/>
    <property type="project" value="InterPro"/>
</dbReference>
<dbReference type="Gene3D" id="3.40.50.10770">
    <property type="entry name" value="Hypothetical protein VC1899 like domain (Restriction endonuclease-like)"/>
    <property type="match status" value="1"/>
</dbReference>
<dbReference type="Proteomes" id="UP000184465">
    <property type="component" value="Unassembled WGS sequence"/>
</dbReference>
<dbReference type="InterPro" id="IPR011335">
    <property type="entry name" value="Restrct_endonuc-II-like"/>
</dbReference>
<dbReference type="EMBL" id="FRAG01000004">
    <property type="protein sequence ID" value="SHJ60992.1"/>
    <property type="molecule type" value="Genomic_DNA"/>
</dbReference>
<dbReference type="AlphaFoldDB" id="A0A1M6KQ30"/>
<keyword evidence="3" id="KW-1185">Reference proteome</keyword>
<proteinExistence type="predicted"/>
<accession>A0A1M6KQ30</accession>
<feature type="domain" description="Card1 endonuclease" evidence="1">
    <location>
        <begin position="253"/>
        <end position="372"/>
    </location>
</feature>
<sequence>MKCEVLINFISDYNDHNIVALYKMQPEEAIFIRLNNEDEKEIFNELEEFLREKMPRIKVEERIVGLDDLSKIKDILLEYKGKQTIINISGGSRIQAIYANQIARINNIQSMIVDMQSKKIYSISNDELTEYHEKFIELSIKDILESTGKDILFEATNDMDELIKAGIVDFIIRNLDIWNDVKRIFTDRNKVLSCDESYLTMSVRWKTINMALRNKIYELMNILERNRLIYVYSNNKYAMKFKFKNIGIKRYFLISGSWLEALTYKCIKEIKGTDDAKSGVVFVWDDNNRIKNEIDVMAALDSTLVCISCKDTKNYDEDDLNEIDVYAEELGGEDVIKILVSTHQPHKRTVSKRAKEMDIDLIIFDGDVEKFKRNLKLAINKDFALC</sequence>
<dbReference type="InterPro" id="IPR011856">
    <property type="entry name" value="tRNA_endonuc-like_dom_sf"/>
</dbReference>
<organism evidence="2 3">
    <name type="scientific">Paramaledivibacter caminithermalis (strain DSM 15212 / CIP 107654 / DViRD3)</name>
    <name type="common">Clostridium caminithermale</name>
    <dbReference type="NCBI Taxonomy" id="1121301"/>
    <lineage>
        <taxon>Bacteria</taxon>
        <taxon>Bacillati</taxon>
        <taxon>Bacillota</taxon>
        <taxon>Clostridia</taxon>
        <taxon>Peptostreptococcales</taxon>
        <taxon>Caminicellaceae</taxon>
        <taxon>Paramaledivibacter</taxon>
    </lineage>
</organism>
<dbReference type="OrthoDB" id="1904635at2"/>
<dbReference type="InterPro" id="IPR015093">
    <property type="entry name" value="Card1_endonucl_dom"/>
</dbReference>
<dbReference type="Pfam" id="PF09002">
    <property type="entry name" value="Card1_endonuc"/>
    <property type="match status" value="1"/>
</dbReference>
<protein>
    <recommendedName>
        <fullName evidence="1">Card1 endonuclease domain-containing protein</fullName>
    </recommendedName>
</protein>
<evidence type="ECO:0000313" key="2">
    <source>
        <dbReference type="EMBL" id="SHJ60992.1"/>
    </source>
</evidence>
<dbReference type="RefSeq" id="WP_073146777.1">
    <property type="nucleotide sequence ID" value="NZ_FRAG01000004.1"/>
</dbReference>
<gene>
    <name evidence="2" type="ORF">SAMN02745912_00474</name>
</gene>
<dbReference type="Gene3D" id="3.40.1350.10">
    <property type="match status" value="1"/>
</dbReference>
<reference evidence="2 3" key="1">
    <citation type="submission" date="2016-11" db="EMBL/GenBank/DDBJ databases">
        <authorList>
            <person name="Jaros S."/>
            <person name="Januszkiewicz K."/>
            <person name="Wedrychowicz H."/>
        </authorList>
    </citation>
    <scope>NUCLEOTIDE SEQUENCE [LARGE SCALE GENOMIC DNA]</scope>
    <source>
        <strain evidence="2 3">DSM 15212</strain>
    </source>
</reference>
<evidence type="ECO:0000313" key="3">
    <source>
        <dbReference type="Proteomes" id="UP000184465"/>
    </source>
</evidence>
<evidence type="ECO:0000259" key="1">
    <source>
        <dbReference type="Pfam" id="PF09002"/>
    </source>
</evidence>
<name>A0A1M6KQ30_PARC5</name>
<dbReference type="SUPFAM" id="SSF52980">
    <property type="entry name" value="Restriction endonuclease-like"/>
    <property type="match status" value="1"/>
</dbReference>